<sequence>MNIDSKNWKTSVLITGTVVTLIFGSNYLIDRPTSVAEIPANRTGDMVEELQDSVDLDKQRDDDAADDLRNAENDRKNGNHEPRHPLPKLPFPWK</sequence>
<comment type="caution">
    <text evidence="3">The sequence shown here is derived from an EMBL/GenBank/DDBJ whole genome shotgun (WGS) entry which is preliminary data.</text>
</comment>
<accession>A0A2S3Z5Y2</accession>
<dbReference type="EMBL" id="PPXF01000065">
    <property type="protein sequence ID" value="POH59658.1"/>
    <property type="molecule type" value="Genomic_DNA"/>
</dbReference>
<organism evidence="3 4">
    <name type="scientific">Cryobacterium zongtaii</name>
    <dbReference type="NCBI Taxonomy" id="1259217"/>
    <lineage>
        <taxon>Bacteria</taxon>
        <taxon>Bacillati</taxon>
        <taxon>Actinomycetota</taxon>
        <taxon>Actinomycetes</taxon>
        <taxon>Micrococcales</taxon>
        <taxon>Microbacteriaceae</taxon>
        <taxon>Cryobacterium</taxon>
    </lineage>
</organism>
<protein>
    <submittedName>
        <fullName evidence="3">Uncharacterized protein</fullName>
    </submittedName>
</protein>
<feature type="transmembrane region" description="Helical" evidence="2">
    <location>
        <begin position="12"/>
        <end position="29"/>
    </location>
</feature>
<evidence type="ECO:0000256" key="2">
    <source>
        <dbReference type="SAM" id="Phobius"/>
    </source>
</evidence>
<name>A0A2S3Z5Y2_9MICO</name>
<proteinExistence type="predicted"/>
<keyword evidence="2" id="KW-0472">Membrane</keyword>
<dbReference type="AlphaFoldDB" id="A0A2S3Z5Y2"/>
<evidence type="ECO:0000313" key="4">
    <source>
        <dbReference type="Proteomes" id="UP000237104"/>
    </source>
</evidence>
<dbReference type="RefSeq" id="WP_103432444.1">
    <property type="nucleotide sequence ID" value="NZ_PPXF01000065.1"/>
</dbReference>
<keyword evidence="2" id="KW-0812">Transmembrane</keyword>
<reference evidence="3 4" key="1">
    <citation type="submission" date="2018-01" db="EMBL/GenBank/DDBJ databases">
        <title>Cryobacterium sp. nov., from glaciers in China.</title>
        <authorList>
            <person name="Liu Q."/>
            <person name="Xin Y.-H."/>
        </authorList>
    </citation>
    <scope>NUCLEOTIDE SEQUENCE [LARGE SCALE GENOMIC DNA]</scope>
    <source>
        <strain evidence="3 4">TMB1-8</strain>
    </source>
</reference>
<feature type="compositionally biased region" description="Basic and acidic residues" evidence="1">
    <location>
        <begin position="55"/>
        <end position="84"/>
    </location>
</feature>
<keyword evidence="2" id="KW-1133">Transmembrane helix</keyword>
<dbReference type="Proteomes" id="UP000237104">
    <property type="component" value="Unassembled WGS sequence"/>
</dbReference>
<evidence type="ECO:0000256" key="1">
    <source>
        <dbReference type="SAM" id="MobiDB-lite"/>
    </source>
</evidence>
<gene>
    <name evidence="3" type="ORF">C3B59_17350</name>
</gene>
<feature type="region of interest" description="Disordered" evidence="1">
    <location>
        <begin position="51"/>
        <end position="94"/>
    </location>
</feature>
<evidence type="ECO:0000313" key="3">
    <source>
        <dbReference type="EMBL" id="POH59658.1"/>
    </source>
</evidence>